<comment type="similarity">
    <text evidence="11 12">Belongs to the TonB-dependent receptor family.</text>
</comment>
<keyword evidence="8 12" id="KW-0798">TonB box</keyword>
<keyword evidence="3 11" id="KW-1134">Transmembrane beta strand</keyword>
<dbReference type="InterPro" id="IPR036942">
    <property type="entry name" value="Beta-barrel_TonB_sf"/>
</dbReference>
<dbReference type="SUPFAM" id="SSF56935">
    <property type="entry name" value="Porins"/>
    <property type="match status" value="1"/>
</dbReference>
<evidence type="ECO:0000256" key="13">
    <source>
        <dbReference type="SAM" id="SignalP"/>
    </source>
</evidence>
<keyword evidence="13" id="KW-0732">Signal</keyword>
<keyword evidence="10 11" id="KW-0998">Cell outer membrane</keyword>
<organism evidence="16 17">
    <name type="scientific">Novosphingobium organovorum</name>
    <dbReference type="NCBI Taxonomy" id="2930092"/>
    <lineage>
        <taxon>Bacteria</taxon>
        <taxon>Pseudomonadati</taxon>
        <taxon>Pseudomonadota</taxon>
        <taxon>Alphaproteobacteria</taxon>
        <taxon>Sphingomonadales</taxon>
        <taxon>Sphingomonadaceae</taxon>
        <taxon>Novosphingobium</taxon>
    </lineage>
</organism>
<evidence type="ECO:0000259" key="15">
    <source>
        <dbReference type="Pfam" id="PF07715"/>
    </source>
</evidence>
<evidence type="ECO:0000256" key="8">
    <source>
        <dbReference type="ARBA" id="ARBA00023077"/>
    </source>
</evidence>
<keyword evidence="17" id="KW-1185">Reference proteome</keyword>
<feature type="chain" id="PRO_5045798239" evidence="13">
    <location>
        <begin position="23"/>
        <end position="690"/>
    </location>
</feature>
<gene>
    <name evidence="16" type="ORF">MTR62_20355</name>
</gene>
<feature type="signal peptide" evidence="13">
    <location>
        <begin position="1"/>
        <end position="22"/>
    </location>
</feature>
<dbReference type="InterPro" id="IPR039426">
    <property type="entry name" value="TonB-dep_rcpt-like"/>
</dbReference>
<reference evidence="16" key="1">
    <citation type="submission" date="2022-03" db="EMBL/GenBank/DDBJ databases">
        <title>Identification of a novel bacterium isolated from mangrove sediments.</title>
        <authorList>
            <person name="Pan X."/>
        </authorList>
    </citation>
    <scope>NUCLEOTIDE SEQUENCE</scope>
    <source>
        <strain evidence="16">B1949</strain>
    </source>
</reference>
<dbReference type="InterPro" id="IPR000531">
    <property type="entry name" value="Beta-barrel_TonB"/>
</dbReference>
<evidence type="ECO:0000256" key="1">
    <source>
        <dbReference type="ARBA" id="ARBA00004571"/>
    </source>
</evidence>
<feature type="domain" description="TonB-dependent receptor plug" evidence="15">
    <location>
        <begin position="52"/>
        <end position="158"/>
    </location>
</feature>
<dbReference type="Pfam" id="PF00593">
    <property type="entry name" value="TonB_dep_Rec_b-barrel"/>
    <property type="match status" value="1"/>
</dbReference>
<accession>A0ABT0BJ68</accession>
<dbReference type="Pfam" id="PF07715">
    <property type="entry name" value="Plug"/>
    <property type="match status" value="1"/>
</dbReference>
<evidence type="ECO:0000313" key="16">
    <source>
        <dbReference type="EMBL" id="MCJ2185018.1"/>
    </source>
</evidence>
<feature type="domain" description="TonB-dependent receptor-like beta-barrel" evidence="14">
    <location>
        <begin position="261"/>
        <end position="656"/>
    </location>
</feature>
<evidence type="ECO:0000256" key="2">
    <source>
        <dbReference type="ARBA" id="ARBA00022448"/>
    </source>
</evidence>
<dbReference type="RefSeq" id="WP_244024389.1">
    <property type="nucleotide sequence ID" value="NZ_JALHLF010000194.1"/>
</dbReference>
<evidence type="ECO:0000256" key="10">
    <source>
        <dbReference type="ARBA" id="ARBA00023237"/>
    </source>
</evidence>
<evidence type="ECO:0000256" key="7">
    <source>
        <dbReference type="ARBA" id="ARBA00023065"/>
    </source>
</evidence>
<proteinExistence type="inferred from homology"/>
<dbReference type="EMBL" id="JALHLF010000194">
    <property type="protein sequence ID" value="MCJ2185018.1"/>
    <property type="molecule type" value="Genomic_DNA"/>
</dbReference>
<evidence type="ECO:0000313" key="17">
    <source>
        <dbReference type="Proteomes" id="UP001162881"/>
    </source>
</evidence>
<dbReference type="PROSITE" id="PS52016">
    <property type="entry name" value="TONB_DEPENDENT_REC_3"/>
    <property type="match status" value="1"/>
</dbReference>
<evidence type="ECO:0000256" key="9">
    <source>
        <dbReference type="ARBA" id="ARBA00023136"/>
    </source>
</evidence>
<dbReference type="Proteomes" id="UP001162881">
    <property type="component" value="Unassembled WGS sequence"/>
</dbReference>
<keyword evidence="5 11" id="KW-0812">Transmembrane</keyword>
<evidence type="ECO:0000256" key="12">
    <source>
        <dbReference type="RuleBase" id="RU003357"/>
    </source>
</evidence>
<evidence type="ECO:0000256" key="5">
    <source>
        <dbReference type="ARBA" id="ARBA00022692"/>
    </source>
</evidence>
<protein>
    <submittedName>
        <fullName evidence="16">TonB-dependent receptor</fullName>
    </submittedName>
</protein>
<dbReference type="PANTHER" id="PTHR32552:SF81">
    <property type="entry name" value="TONB-DEPENDENT OUTER MEMBRANE RECEPTOR"/>
    <property type="match status" value="1"/>
</dbReference>
<keyword evidence="6" id="KW-0408">Iron</keyword>
<comment type="subcellular location">
    <subcellularLocation>
        <location evidence="1 11">Cell outer membrane</location>
        <topology evidence="1 11">Multi-pass membrane protein</topology>
    </subcellularLocation>
</comment>
<keyword evidence="16" id="KW-0675">Receptor</keyword>
<comment type="caution">
    <text evidence="16">The sequence shown here is derived from an EMBL/GenBank/DDBJ whole genome shotgun (WGS) entry which is preliminary data.</text>
</comment>
<evidence type="ECO:0000256" key="11">
    <source>
        <dbReference type="PROSITE-ProRule" id="PRU01360"/>
    </source>
</evidence>
<keyword evidence="2 11" id="KW-0813">Transport</keyword>
<dbReference type="InterPro" id="IPR012910">
    <property type="entry name" value="Plug_dom"/>
</dbReference>
<sequence length="690" mass="73282">MAYRHTLLLASALAWPIPAAMAQDAPATSAGEVQGASPGEIIVTAQRRSESLQKAAVAITALGGEALRDAARNSVADAISAVPSVQIQGNTNGAQIYIRGVGSNADSQLGDPAVNLNIDGIYQQQTEVPTALMYDVKRIEVLRGPQGTLYGRNATAGAVNIVTTDPELGVLGGYGMVQAGNYKAVHGEGAINVPIGQDTALRVAGATDHHDGYLSNGNNNAHMSAARVKLLSEPTDNLRILIGADYLHSAGHDVGSVAAPLDKSDPWYSDKPQGYINLDSLMVRGQVDYTTPFATFTLLASHTAYDKDEANVILSPTAVSVHREARQNSVELRASSPGHSPIEWVGGLFYYDDTEVRQVVDSPIDATAASASNPELRDATAKSAAAFANVTVPLTEALRLTGGLRYTHDEKGARFVYTDGSGDPDATASRSWNSFTYKAGIEADLAPQSLLYGQVSSGFKAGGFAQQFPAASYDPEKITAFEIGSKNRLLDNTLTLNLAAFHYSYRDYQAQYPDLVDGAFALVTANAASAKLSGAELEATWRPTGSDTLGLSASYLHTRFGAFSYTSTLSGTVDHSNERLPNSPTASFDVSYEHVFTLGSGATITAHANSHISTGYWTTVERSTDSYQGAFTRSDAFLRYAPASDAWDLRLYAKNIENNAIRTLGAANPVDTVLLLAPPRTYGAAFSLRF</sequence>
<keyword evidence="7" id="KW-0406">Ion transport</keyword>
<dbReference type="PANTHER" id="PTHR32552">
    <property type="entry name" value="FERRICHROME IRON RECEPTOR-RELATED"/>
    <property type="match status" value="1"/>
</dbReference>
<evidence type="ECO:0000256" key="3">
    <source>
        <dbReference type="ARBA" id="ARBA00022452"/>
    </source>
</evidence>
<keyword evidence="4" id="KW-0410">Iron transport</keyword>
<name>A0ABT0BJ68_9SPHN</name>
<keyword evidence="9 11" id="KW-0472">Membrane</keyword>
<dbReference type="Gene3D" id="2.40.170.20">
    <property type="entry name" value="TonB-dependent receptor, beta-barrel domain"/>
    <property type="match status" value="1"/>
</dbReference>
<evidence type="ECO:0000256" key="4">
    <source>
        <dbReference type="ARBA" id="ARBA00022496"/>
    </source>
</evidence>
<evidence type="ECO:0000256" key="6">
    <source>
        <dbReference type="ARBA" id="ARBA00023004"/>
    </source>
</evidence>
<evidence type="ECO:0000259" key="14">
    <source>
        <dbReference type="Pfam" id="PF00593"/>
    </source>
</evidence>